<dbReference type="EMBL" id="LSRL02000001">
    <property type="protein sequence ID" value="TDG53371.1"/>
    <property type="molecule type" value="Genomic_DNA"/>
</dbReference>
<dbReference type="Proteomes" id="UP000295192">
    <property type="component" value="Unassembled WGS sequence"/>
</dbReference>
<evidence type="ECO:0000256" key="3">
    <source>
        <dbReference type="ARBA" id="ARBA00022679"/>
    </source>
</evidence>
<dbReference type="OMA" id="CIIIEPQ"/>
<dbReference type="SUPFAM" id="SSF53335">
    <property type="entry name" value="S-adenosyl-L-methionine-dependent methyltransferases"/>
    <property type="match status" value="1"/>
</dbReference>
<dbReference type="Gene3D" id="3.40.50.150">
    <property type="entry name" value="Vaccinia Virus protein VP39"/>
    <property type="match status" value="1"/>
</dbReference>
<gene>
    <name evidence="8" type="ORF">AWZ03_000186</name>
</gene>
<keyword evidence="3 6" id="KW-0808">Transferase</keyword>
<comment type="caution">
    <text evidence="8">The sequence shown here is derived from an EMBL/GenBank/DDBJ whole genome shotgun (WGS) entry which is preliminary data.</text>
</comment>
<dbReference type="InterPro" id="IPR039772">
    <property type="entry name" value="Bin3-like"/>
</dbReference>
<dbReference type="EC" id="2.1.1.-" evidence="6"/>
<evidence type="ECO:0000313" key="8">
    <source>
        <dbReference type="EMBL" id="TDG53371.1"/>
    </source>
</evidence>
<evidence type="ECO:0000256" key="4">
    <source>
        <dbReference type="ARBA" id="ARBA00022691"/>
    </source>
</evidence>
<dbReference type="Pfam" id="PF06859">
    <property type="entry name" value="Bin3"/>
    <property type="match status" value="1"/>
</dbReference>
<dbReference type="InterPro" id="IPR010675">
    <property type="entry name" value="Bin3_C"/>
</dbReference>
<evidence type="ECO:0000256" key="1">
    <source>
        <dbReference type="ARBA" id="ARBA00008361"/>
    </source>
</evidence>
<reference evidence="8 9" key="1">
    <citation type="journal article" date="2019" name="J. Hered.">
        <title>An Improved Genome Assembly for Drosophila navojoa, the Basal Species in the mojavensis Cluster.</title>
        <authorList>
            <person name="Vanderlinde T."/>
            <person name="Dupim E.G."/>
            <person name="Nazario-Yepiz N.O."/>
            <person name="Carvalho A.B."/>
        </authorList>
    </citation>
    <scope>NUCLEOTIDE SEQUENCE [LARGE SCALE GENOMIC DNA]</scope>
    <source>
        <strain evidence="8">Navoj_Jal97</strain>
        <tissue evidence="8">Whole organism</tissue>
    </source>
</reference>
<dbReference type="InterPro" id="IPR024160">
    <property type="entry name" value="BIN3_SAM-bd_dom"/>
</dbReference>
<dbReference type="GO" id="GO:0008173">
    <property type="term" value="F:RNA methyltransferase activity"/>
    <property type="evidence" value="ECO:0007669"/>
    <property type="project" value="UniProtKB-UniRule"/>
</dbReference>
<protein>
    <recommendedName>
        <fullName evidence="6">RNA methyltransferase</fullName>
        <ecNumber evidence="6">2.1.1.-</ecNumber>
    </recommendedName>
</protein>
<dbReference type="CDD" id="cd02440">
    <property type="entry name" value="AdoMet_MTases"/>
    <property type="match status" value="1"/>
</dbReference>
<evidence type="ECO:0000256" key="5">
    <source>
        <dbReference type="PROSITE-ProRule" id="PRU00848"/>
    </source>
</evidence>
<dbReference type="PROSITE" id="PS51515">
    <property type="entry name" value="BIN3_SAM"/>
    <property type="match status" value="1"/>
</dbReference>
<evidence type="ECO:0000313" key="9">
    <source>
        <dbReference type="Proteomes" id="UP000295192"/>
    </source>
</evidence>
<dbReference type="InterPro" id="IPR029063">
    <property type="entry name" value="SAM-dependent_MTases_sf"/>
</dbReference>
<dbReference type="STRING" id="7232.A0A484C2L1"/>
<dbReference type="Pfam" id="PF13649">
    <property type="entry name" value="Methyltransf_25"/>
    <property type="match status" value="1"/>
</dbReference>
<dbReference type="GO" id="GO:0032259">
    <property type="term" value="P:methylation"/>
    <property type="evidence" value="ECO:0007669"/>
    <property type="project" value="UniProtKB-KW"/>
</dbReference>
<dbReference type="PANTHER" id="PTHR12315">
    <property type="entry name" value="BICOID-INTERACTING PROTEIN RELATED"/>
    <property type="match status" value="1"/>
</dbReference>
<proteinExistence type="inferred from homology"/>
<sequence>MEHRKDNPGAVQYGNFMNYYQFNSATERVKLLPDKNIWAPPKQQQEMAANKNKPYLVLDVGCNCGVFTQLLHSFLEEQLQRPVHVLGVDIDERLIQRAKQENTCDEKINYFCGDVMNAGNFDEIIANYLQQQQRTKFDAICCYSITMWIHLNHHDSGLQFFLSKLSNLAELFVVEPQPWKCYQTAERRLKKAGELFPLFLELEWRSNVEQQIQNYMEHELGRQRFLQYVGAGSAKTRARPQFSVCVTSEIKHAF</sequence>
<dbReference type="GO" id="GO:2000632">
    <property type="term" value="P:negative regulation of pre-miRNA processing"/>
    <property type="evidence" value="ECO:0007669"/>
    <property type="project" value="TreeGrafter"/>
</dbReference>
<dbReference type="OrthoDB" id="273070at2759"/>
<keyword evidence="2 6" id="KW-0489">Methyltransferase</keyword>
<dbReference type="InterPro" id="IPR041698">
    <property type="entry name" value="Methyltransf_25"/>
</dbReference>
<evidence type="ECO:0000256" key="2">
    <source>
        <dbReference type="ARBA" id="ARBA00022603"/>
    </source>
</evidence>
<dbReference type="FunFam" id="3.40.50.150:FF:000552">
    <property type="entry name" value="Probable RNA methyltransferase CG11342"/>
    <property type="match status" value="1"/>
</dbReference>
<feature type="domain" description="Bin3-type SAM" evidence="7">
    <location>
        <begin position="1"/>
        <end position="254"/>
    </location>
</feature>
<comment type="similarity">
    <text evidence="1 6">Belongs to the methyltransferase superfamily.</text>
</comment>
<keyword evidence="9" id="KW-1185">Reference proteome</keyword>
<name>A0A484C2L1_DRONA</name>
<dbReference type="AlphaFoldDB" id="A0A484C2L1"/>
<organism evidence="8 9">
    <name type="scientific">Drosophila navojoa</name>
    <name type="common">Fruit fly</name>
    <dbReference type="NCBI Taxonomy" id="7232"/>
    <lineage>
        <taxon>Eukaryota</taxon>
        <taxon>Metazoa</taxon>
        <taxon>Ecdysozoa</taxon>
        <taxon>Arthropoda</taxon>
        <taxon>Hexapoda</taxon>
        <taxon>Insecta</taxon>
        <taxon>Pterygota</taxon>
        <taxon>Neoptera</taxon>
        <taxon>Endopterygota</taxon>
        <taxon>Diptera</taxon>
        <taxon>Brachycera</taxon>
        <taxon>Muscomorpha</taxon>
        <taxon>Ephydroidea</taxon>
        <taxon>Drosophilidae</taxon>
        <taxon>Drosophila</taxon>
    </lineage>
</organism>
<accession>A0A484C2L1</accession>
<dbReference type="GO" id="GO:0008171">
    <property type="term" value="F:O-methyltransferase activity"/>
    <property type="evidence" value="ECO:0007669"/>
    <property type="project" value="UniProtKB-UniRule"/>
</dbReference>
<dbReference type="PANTHER" id="PTHR12315:SF1">
    <property type="entry name" value="RNA 5'-MONOPHOSPHATE METHYLTRANSFERASE"/>
    <property type="match status" value="1"/>
</dbReference>
<dbReference type="GO" id="GO:0005737">
    <property type="term" value="C:cytoplasm"/>
    <property type="evidence" value="ECO:0007669"/>
    <property type="project" value="TreeGrafter"/>
</dbReference>
<evidence type="ECO:0000256" key="6">
    <source>
        <dbReference type="RuleBase" id="RU367087"/>
    </source>
</evidence>
<evidence type="ECO:0000259" key="7">
    <source>
        <dbReference type="PROSITE" id="PS51515"/>
    </source>
</evidence>
<keyword evidence="4 5" id="KW-0949">S-adenosyl-L-methionine</keyword>